<protein>
    <submittedName>
        <fullName evidence="5">Uncharacterized protein</fullName>
    </submittedName>
</protein>
<name>A0A1F5ST39_9BACT</name>
<feature type="transmembrane region" description="Helical" evidence="4">
    <location>
        <begin position="12"/>
        <end position="30"/>
    </location>
</feature>
<dbReference type="SMART" id="SM00028">
    <property type="entry name" value="TPR"/>
    <property type="match status" value="3"/>
</dbReference>
<comment type="caution">
    <text evidence="5">The sequence shown here is derived from an EMBL/GenBank/DDBJ whole genome shotgun (WGS) entry which is preliminary data.</text>
</comment>
<feature type="transmembrane region" description="Helical" evidence="4">
    <location>
        <begin position="449"/>
        <end position="465"/>
    </location>
</feature>
<feature type="transmembrane region" description="Helical" evidence="4">
    <location>
        <begin position="209"/>
        <end position="225"/>
    </location>
</feature>
<feature type="transmembrane region" description="Helical" evidence="4">
    <location>
        <begin position="42"/>
        <end position="60"/>
    </location>
</feature>
<accession>A0A1F5ST39</accession>
<feature type="transmembrane region" description="Helical" evidence="4">
    <location>
        <begin position="231"/>
        <end position="248"/>
    </location>
</feature>
<feature type="transmembrane region" description="Helical" evidence="4">
    <location>
        <begin position="424"/>
        <end position="443"/>
    </location>
</feature>
<dbReference type="PANTHER" id="PTHR45586">
    <property type="entry name" value="TPR REPEAT-CONTAINING PROTEIN PA4667"/>
    <property type="match status" value="1"/>
</dbReference>
<feature type="repeat" description="TPR" evidence="3">
    <location>
        <begin position="731"/>
        <end position="764"/>
    </location>
</feature>
<organism evidence="5 6">
    <name type="scientific">Candidatus Falkowbacteria bacterium RIFCSPLOWO2_12_FULL_45_13</name>
    <dbReference type="NCBI Taxonomy" id="1797991"/>
    <lineage>
        <taxon>Bacteria</taxon>
        <taxon>Candidatus Falkowiibacteriota</taxon>
    </lineage>
</organism>
<keyword evidence="2 3" id="KW-0802">TPR repeat</keyword>
<feature type="transmembrane region" description="Helical" evidence="4">
    <location>
        <begin position="269"/>
        <end position="287"/>
    </location>
</feature>
<dbReference type="PROSITE" id="PS50293">
    <property type="entry name" value="TPR_REGION"/>
    <property type="match status" value="2"/>
</dbReference>
<feature type="transmembrane region" description="Helical" evidence="4">
    <location>
        <begin position="107"/>
        <end position="127"/>
    </location>
</feature>
<keyword evidence="4" id="KW-0812">Transmembrane</keyword>
<dbReference type="InterPro" id="IPR019734">
    <property type="entry name" value="TPR_rpt"/>
</dbReference>
<evidence type="ECO:0000256" key="4">
    <source>
        <dbReference type="SAM" id="Phobius"/>
    </source>
</evidence>
<sequence length="776" mass="87409">MSDNFAGKFDKTILILIKGVIFLLPLFFLPWTSEGFELAKQFLLWLLMPAAAMIGLYKMAARKQIKIKNNPLNLPILIFLSLTAVSSWFSLDRFSSFFGYFGRFSDAWFGLFSLALFYFLMVNAELADSTRKIIDLWKLFLYSSIMVAAVFLFTALGGPSLGEAGSAFSWPPLNLAGSSLLALAVLLAVVAVALADFLLSGYLNKFDRFIFRAGLIICLMVLTLVNFSLSWISLFLGAGLIILFRRPAQAEAAAGKPAQRYNFKKTLNYYLSLPLALMLLAVLMLALPNAHPVKSVSSRAEQPNGINLAKKILGREFPQEAMLDYSQALDVSQEAVFKNPALGSGPGTYAADFSRYRPAELNNGPFWQIRFDKSGSHLLEMLATGGLLTVLSYLLVVSLLIYLTVVLIRKHFTSQNYFLAGDDYNLIAALFTIFILVFFFQFFFLANTVLNFIFWLGLSLVMAFWQNRHPALFKEKIIDLSNSKISYWSFFSGLLMLTVGWMILLTFEVKFLAADIMAALKPKDEINLLTAVKLNPYRYNYRISLAEIYLNQARAEALKPIEQRNNLNIKANITEAVEMAKQAQILAPHSVLAQETMGMIYRDSRPLTSGSEPWAVRSFARAFELEPTNPVLATELGKAYFNHNETANAEEYFKTALALKSDYYEAKFWLAKTYLNNKKDNQALGLLNELARQVPTADVYYELGRYYYNRGEIDKAIERFKLALTVSPRHSNSLYSLGIAYEAQGKIKEALRYLEKVLELNPGNEEVNNKIKALGK</sequence>
<evidence type="ECO:0000256" key="1">
    <source>
        <dbReference type="ARBA" id="ARBA00022737"/>
    </source>
</evidence>
<feature type="transmembrane region" description="Helical" evidence="4">
    <location>
        <begin position="381"/>
        <end position="403"/>
    </location>
</feature>
<proteinExistence type="predicted"/>
<dbReference type="PANTHER" id="PTHR45586:SF1">
    <property type="entry name" value="LIPOPOLYSACCHARIDE ASSEMBLY PROTEIN B"/>
    <property type="match status" value="1"/>
</dbReference>
<feature type="transmembrane region" description="Helical" evidence="4">
    <location>
        <begin position="72"/>
        <end position="91"/>
    </location>
</feature>
<dbReference type="AlphaFoldDB" id="A0A1F5ST39"/>
<keyword evidence="4" id="KW-1133">Transmembrane helix</keyword>
<dbReference type="Proteomes" id="UP000176915">
    <property type="component" value="Unassembled WGS sequence"/>
</dbReference>
<evidence type="ECO:0000313" key="5">
    <source>
        <dbReference type="EMBL" id="OGF29897.1"/>
    </source>
</evidence>
<feature type="repeat" description="TPR" evidence="3">
    <location>
        <begin position="697"/>
        <end position="730"/>
    </location>
</feature>
<evidence type="ECO:0000256" key="2">
    <source>
        <dbReference type="ARBA" id="ARBA00022803"/>
    </source>
</evidence>
<dbReference type="Pfam" id="PF13424">
    <property type="entry name" value="TPR_12"/>
    <property type="match status" value="1"/>
</dbReference>
<dbReference type="PROSITE" id="PS50005">
    <property type="entry name" value="TPR"/>
    <property type="match status" value="3"/>
</dbReference>
<gene>
    <name evidence="5" type="ORF">A3H09_02920</name>
</gene>
<dbReference type="SUPFAM" id="SSF48452">
    <property type="entry name" value="TPR-like"/>
    <property type="match status" value="1"/>
</dbReference>
<dbReference type="InterPro" id="IPR011990">
    <property type="entry name" value="TPR-like_helical_dom_sf"/>
</dbReference>
<reference evidence="5 6" key="1">
    <citation type="journal article" date="2016" name="Nat. Commun.">
        <title>Thousands of microbial genomes shed light on interconnected biogeochemical processes in an aquifer system.</title>
        <authorList>
            <person name="Anantharaman K."/>
            <person name="Brown C.T."/>
            <person name="Hug L.A."/>
            <person name="Sharon I."/>
            <person name="Castelle C.J."/>
            <person name="Probst A.J."/>
            <person name="Thomas B.C."/>
            <person name="Singh A."/>
            <person name="Wilkins M.J."/>
            <person name="Karaoz U."/>
            <person name="Brodie E.L."/>
            <person name="Williams K.H."/>
            <person name="Hubbard S.S."/>
            <person name="Banfield J.F."/>
        </authorList>
    </citation>
    <scope>NUCLEOTIDE SEQUENCE [LARGE SCALE GENOMIC DNA]</scope>
</reference>
<dbReference type="InterPro" id="IPR051012">
    <property type="entry name" value="CellSynth/LPSAsmb/PSIAsmb"/>
</dbReference>
<feature type="repeat" description="TPR" evidence="3">
    <location>
        <begin position="630"/>
        <end position="663"/>
    </location>
</feature>
<dbReference type="Pfam" id="PF13181">
    <property type="entry name" value="TPR_8"/>
    <property type="match status" value="1"/>
</dbReference>
<feature type="transmembrane region" description="Helical" evidence="4">
    <location>
        <begin position="485"/>
        <end position="507"/>
    </location>
</feature>
<feature type="transmembrane region" description="Helical" evidence="4">
    <location>
        <begin position="139"/>
        <end position="160"/>
    </location>
</feature>
<evidence type="ECO:0000256" key="3">
    <source>
        <dbReference type="PROSITE-ProRule" id="PRU00339"/>
    </source>
</evidence>
<dbReference type="EMBL" id="MFFY01000061">
    <property type="protein sequence ID" value="OGF29897.1"/>
    <property type="molecule type" value="Genomic_DNA"/>
</dbReference>
<keyword evidence="4" id="KW-0472">Membrane</keyword>
<dbReference type="Gene3D" id="1.25.40.10">
    <property type="entry name" value="Tetratricopeptide repeat domain"/>
    <property type="match status" value="2"/>
</dbReference>
<evidence type="ECO:0000313" key="6">
    <source>
        <dbReference type="Proteomes" id="UP000176915"/>
    </source>
</evidence>
<keyword evidence="1" id="KW-0677">Repeat</keyword>
<feature type="transmembrane region" description="Helical" evidence="4">
    <location>
        <begin position="180"/>
        <end position="202"/>
    </location>
</feature>